<feature type="transmembrane region" description="Helical" evidence="6">
    <location>
        <begin position="195"/>
        <end position="218"/>
    </location>
</feature>
<dbReference type="EMBL" id="OU892278">
    <property type="protein sequence ID" value="CAG9765538.1"/>
    <property type="molecule type" value="Genomic_DNA"/>
</dbReference>
<proteinExistence type="inferred from homology"/>
<sequence length="259" mass="29302">MSAPQQQQQQIQAKSREDNNISTRYAILSVFFIFIASLGALLIVYGSFPHVTEEESHYIKMPWNIEEAKQLGIVLNRYKANHYYHVMAAVFLSYIFLQTFAIPGSLFLSILSGYLFPFTVALILVCTCSMLGATLCFMLSQILGRRLVLKYFPEKASQWKQKVDQHKDNLFNYMVFLRITPLLPNWFINLTAPVIGVPLVPFAVGTFIGVAPPSFFAIQGGQTLHLMTVEDSAWKSGSLLWLTVFAVISLLPILLKKRL</sequence>
<feature type="transmembrane region" description="Helical" evidence="6">
    <location>
        <begin position="238"/>
        <end position="255"/>
    </location>
</feature>
<keyword evidence="2 6" id="KW-0812">Transmembrane</keyword>
<dbReference type="AlphaFoldDB" id="A0A9N9QHQ0"/>
<keyword evidence="3 6" id="KW-1133">Transmembrane helix</keyword>
<dbReference type="PANTHER" id="PTHR43220:SF18">
    <property type="entry name" value="TRANSMEMBRANE PROTEIN 41B"/>
    <property type="match status" value="1"/>
</dbReference>
<evidence type="ECO:0000256" key="4">
    <source>
        <dbReference type="ARBA" id="ARBA00023136"/>
    </source>
</evidence>
<evidence type="ECO:0000256" key="3">
    <source>
        <dbReference type="ARBA" id="ARBA00022989"/>
    </source>
</evidence>
<evidence type="ECO:0000313" key="9">
    <source>
        <dbReference type="Proteomes" id="UP001152799"/>
    </source>
</evidence>
<evidence type="ECO:0000256" key="5">
    <source>
        <dbReference type="ARBA" id="ARBA00025797"/>
    </source>
</evidence>
<dbReference type="InterPro" id="IPR032816">
    <property type="entry name" value="VTT_dom"/>
</dbReference>
<accession>A0A9N9QHQ0</accession>
<protein>
    <recommendedName>
        <fullName evidence="7">VTT domain-containing protein</fullName>
    </recommendedName>
</protein>
<dbReference type="Proteomes" id="UP001152799">
    <property type="component" value="Chromosome 2"/>
</dbReference>
<dbReference type="OrthoDB" id="3364966at2759"/>
<evidence type="ECO:0000259" key="7">
    <source>
        <dbReference type="Pfam" id="PF09335"/>
    </source>
</evidence>
<name>A0A9N9QHQ0_9CUCU</name>
<organism evidence="8 9">
    <name type="scientific">Ceutorhynchus assimilis</name>
    <name type="common">cabbage seed weevil</name>
    <dbReference type="NCBI Taxonomy" id="467358"/>
    <lineage>
        <taxon>Eukaryota</taxon>
        <taxon>Metazoa</taxon>
        <taxon>Ecdysozoa</taxon>
        <taxon>Arthropoda</taxon>
        <taxon>Hexapoda</taxon>
        <taxon>Insecta</taxon>
        <taxon>Pterygota</taxon>
        <taxon>Neoptera</taxon>
        <taxon>Endopterygota</taxon>
        <taxon>Coleoptera</taxon>
        <taxon>Polyphaga</taxon>
        <taxon>Cucujiformia</taxon>
        <taxon>Curculionidae</taxon>
        <taxon>Ceutorhynchinae</taxon>
        <taxon>Ceutorhynchus</taxon>
    </lineage>
</organism>
<feature type="transmembrane region" description="Helical" evidence="6">
    <location>
        <begin position="114"/>
        <end position="143"/>
    </location>
</feature>
<gene>
    <name evidence="8" type="ORF">CEUTPL_LOCUS6143</name>
</gene>
<keyword evidence="9" id="KW-1185">Reference proteome</keyword>
<evidence type="ECO:0000256" key="6">
    <source>
        <dbReference type="SAM" id="Phobius"/>
    </source>
</evidence>
<dbReference type="GO" id="GO:0000045">
    <property type="term" value="P:autophagosome assembly"/>
    <property type="evidence" value="ECO:0007669"/>
    <property type="project" value="TreeGrafter"/>
</dbReference>
<evidence type="ECO:0000256" key="1">
    <source>
        <dbReference type="ARBA" id="ARBA00004141"/>
    </source>
</evidence>
<dbReference type="GO" id="GO:0005789">
    <property type="term" value="C:endoplasmic reticulum membrane"/>
    <property type="evidence" value="ECO:0007669"/>
    <property type="project" value="TreeGrafter"/>
</dbReference>
<feature type="domain" description="VTT" evidence="7">
    <location>
        <begin position="102"/>
        <end position="221"/>
    </location>
</feature>
<dbReference type="PANTHER" id="PTHR43220">
    <property type="match status" value="1"/>
</dbReference>
<feature type="transmembrane region" description="Helical" evidence="6">
    <location>
        <begin position="25"/>
        <end position="48"/>
    </location>
</feature>
<reference evidence="8" key="1">
    <citation type="submission" date="2022-01" db="EMBL/GenBank/DDBJ databases">
        <authorList>
            <person name="King R."/>
        </authorList>
    </citation>
    <scope>NUCLEOTIDE SEQUENCE</scope>
</reference>
<comment type="similarity">
    <text evidence="5">Belongs to the TMEM41 family.</text>
</comment>
<feature type="transmembrane region" description="Helical" evidence="6">
    <location>
        <begin position="170"/>
        <end position="188"/>
    </location>
</feature>
<keyword evidence="4 6" id="KW-0472">Membrane</keyword>
<comment type="subcellular location">
    <subcellularLocation>
        <location evidence="1">Membrane</location>
        <topology evidence="1">Multi-pass membrane protein</topology>
    </subcellularLocation>
</comment>
<evidence type="ECO:0000256" key="2">
    <source>
        <dbReference type="ARBA" id="ARBA00022692"/>
    </source>
</evidence>
<feature type="transmembrane region" description="Helical" evidence="6">
    <location>
        <begin position="83"/>
        <end position="102"/>
    </location>
</feature>
<dbReference type="Pfam" id="PF09335">
    <property type="entry name" value="VTT_dom"/>
    <property type="match status" value="1"/>
</dbReference>
<dbReference type="InterPro" id="IPR045014">
    <property type="entry name" value="TM41A/B"/>
</dbReference>
<evidence type="ECO:0000313" key="8">
    <source>
        <dbReference type="EMBL" id="CAG9765538.1"/>
    </source>
</evidence>